<evidence type="ECO:0000256" key="1">
    <source>
        <dbReference type="SAM" id="Phobius"/>
    </source>
</evidence>
<dbReference type="Proteomes" id="UP000229500">
    <property type="component" value="Unassembled WGS sequence"/>
</dbReference>
<evidence type="ECO:0008006" key="4">
    <source>
        <dbReference type="Google" id="ProtNLM"/>
    </source>
</evidence>
<organism evidence="2 3">
    <name type="scientific">Candidatus Shapirobacteria bacterium CG10_big_fil_rev_8_21_14_0_10_38_14</name>
    <dbReference type="NCBI Taxonomy" id="1974483"/>
    <lineage>
        <taxon>Bacteria</taxon>
        <taxon>Candidatus Shapironibacteriota</taxon>
    </lineage>
</organism>
<proteinExistence type="predicted"/>
<accession>A0A2M8L571</accession>
<dbReference type="InterPro" id="IPR036249">
    <property type="entry name" value="Thioredoxin-like_sf"/>
</dbReference>
<feature type="transmembrane region" description="Helical" evidence="1">
    <location>
        <begin position="174"/>
        <end position="197"/>
    </location>
</feature>
<keyword evidence="1" id="KW-1133">Transmembrane helix</keyword>
<dbReference type="EMBL" id="PFEL01000091">
    <property type="protein sequence ID" value="PJE68946.1"/>
    <property type="molecule type" value="Genomic_DNA"/>
</dbReference>
<evidence type="ECO:0000313" key="2">
    <source>
        <dbReference type="EMBL" id="PJE68946.1"/>
    </source>
</evidence>
<sequence length="250" mass="28216">MLKKIVGIFVILIVFGVLVKPALAQEEARLPDGQAKLYFFWSKGCPHCAQEEIFLDVLEKKYDIEVKRYEITSNRDNARLLKEINSQLSIDISGVPFTAVGKYHFIGYLNDETTGREIEKAVRCALETHCPDLVGNVINNSKKSSESEEGKAIPETISLPLLGKIKTKNFSLPLFTFVVALADGFNPCAMWVLLFLISLLLGMRDKKKMWLLGTTFIVASGLIYFLFMSAWLNLFLFLGFVLWVRILIGL</sequence>
<protein>
    <recommendedName>
        <fullName evidence="4">Thioredoxin domain-containing protein</fullName>
    </recommendedName>
</protein>
<keyword evidence="1" id="KW-0812">Transmembrane</keyword>
<keyword evidence="1" id="KW-0472">Membrane</keyword>
<feature type="non-terminal residue" evidence="2">
    <location>
        <position position="250"/>
    </location>
</feature>
<feature type="transmembrane region" description="Helical" evidence="1">
    <location>
        <begin position="231"/>
        <end position="248"/>
    </location>
</feature>
<dbReference type="SUPFAM" id="SSF52833">
    <property type="entry name" value="Thioredoxin-like"/>
    <property type="match status" value="1"/>
</dbReference>
<comment type="caution">
    <text evidence="2">The sequence shown here is derived from an EMBL/GenBank/DDBJ whole genome shotgun (WGS) entry which is preliminary data.</text>
</comment>
<name>A0A2M8L571_9BACT</name>
<gene>
    <name evidence="2" type="ORF">COU96_02430</name>
</gene>
<reference evidence="3" key="1">
    <citation type="submission" date="2017-09" db="EMBL/GenBank/DDBJ databases">
        <title>Depth-based differentiation of microbial function through sediment-hosted aquifers and enrichment of novel symbionts in the deep terrestrial subsurface.</title>
        <authorList>
            <person name="Probst A.J."/>
            <person name="Ladd B."/>
            <person name="Jarett J.K."/>
            <person name="Geller-Mcgrath D.E."/>
            <person name="Sieber C.M.K."/>
            <person name="Emerson J.B."/>
            <person name="Anantharaman K."/>
            <person name="Thomas B.C."/>
            <person name="Malmstrom R."/>
            <person name="Stieglmeier M."/>
            <person name="Klingl A."/>
            <person name="Woyke T."/>
            <person name="Ryan C.M."/>
            <person name="Banfield J.F."/>
        </authorList>
    </citation>
    <scope>NUCLEOTIDE SEQUENCE [LARGE SCALE GENOMIC DNA]</scope>
</reference>
<dbReference type="Gene3D" id="3.40.30.10">
    <property type="entry name" value="Glutaredoxin"/>
    <property type="match status" value="1"/>
</dbReference>
<dbReference type="AlphaFoldDB" id="A0A2M8L571"/>
<evidence type="ECO:0000313" key="3">
    <source>
        <dbReference type="Proteomes" id="UP000229500"/>
    </source>
</evidence>